<evidence type="ECO:0000256" key="4">
    <source>
        <dbReference type="ARBA" id="ARBA00022630"/>
    </source>
</evidence>
<gene>
    <name evidence="14" type="ORF">WICANDRAFT_35390</name>
</gene>
<evidence type="ECO:0000259" key="13">
    <source>
        <dbReference type="Pfam" id="PF22366"/>
    </source>
</evidence>
<evidence type="ECO:0000313" key="14">
    <source>
        <dbReference type="EMBL" id="ODQ57561.1"/>
    </source>
</evidence>
<dbReference type="EMBL" id="KV454213">
    <property type="protein sequence ID" value="ODQ57561.1"/>
    <property type="molecule type" value="Genomic_DNA"/>
</dbReference>
<evidence type="ECO:0000256" key="3">
    <source>
        <dbReference type="ARBA" id="ARBA00012637"/>
    </source>
</evidence>
<keyword evidence="7" id="KW-0560">Oxidoreductase</keyword>
<evidence type="ECO:0000256" key="1">
    <source>
        <dbReference type="ARBA" id="ARBA00004173"/>
    </source>
</evidence>
<dbReference type="EC" id="1.6.5.9" evidence="3"/>
<dbReference type="GO" id="GO:0050136">
    <property type="term" value="F:NADH dehydrogenase (quinone) (non-electrogenic) activity"/>
    <property type="evidence" value="ECO:0007669"/>
    <property type="project" value="UniProtKB-EC"/>
</dbReference>
<protein>
    <recommendedName>
        <fullName evidence="3">NADH:ubiquinone reductase (non-electrogenic)</fullName>
        <ecNumber evidence="3">1.6.5.9</ecNumber>
    </recommendedName>
</protein>
<dbReference type="PRINTS" id="PR00368">
    <property type="entry name" value="FADPNR"/>
</dbReference>
<dbReference type="GeneID" id="30199545"/>
<evidence type="ECO:0000256" key="5">
    <source>
        <dbReference type="ARBA" id="ARBA00022827"/>
    </source>
</evidence>
<evidence type="ECO:0000256" key="6">
    <source>
        <dbReference type="ARBA" id="ARBA00022946"/>
    </source>
</evidence>
<dbReference type="PANTHER" id="PTHR43706">
    <property type="entry name" value="NADH DEHYDROGENASE"/>
    <property type="match status" value="1"/>
</dbReference>
<evidence type="ECO:0000256" key="2">
    <source>
        <dbReference type="ARBA" id="ARBA00005272"/>
    </source>
</evidence>
<evidence type="ECO:0000256" key="10">
    <source>
        <dbReference type="ARBA" id="ARBA00047599"/>
    </source>
</evidence>
<keyword evidence="4" id="KW-0285">Flavoprotein</keyword>
<dbReference type="AlphaFoldDB" id="A0A1E3NWK8"/>
<dbReference type="RefSeq" id="XP_019036768.1">
    <property type="nucleotide sequence ID" value="XM_019182299.1"/>
</dbReference>
<dbReference type="SUPFAM" id="SSF51905">
    <property type="entry name" value="FAD/NAD(P)-binding domain"/>
    <property type="match status" value="2"/>
</dbReference>
<dbReference type="STRING" id="683960.A0A1E3NWK8"/>
<keyword evidence="15" id="KW-1185">Reference proteome</keyword>
<proteinExistence type="inferred from homology"/>
<accession>A0A1E3NWK8</accession>
<sequence length="537" mass="59414">MSPLAASAAQKRLFSSAITRFQQQAGKSTPKKSILRTTGKVLWRTTWISALLASSYVAYQIYEESNPSYQHPQSPTFPNGQPKKNIVILGSGWGAVSLLKNLDTTEYNVTIVSPRNYFLFTPLLPSAPTGTVESKSIIEPIRSIARRCKGEVLYYEAEATKVDPVTKKVTVKGQDSAKNDVVQDLSYDYLVCAVGAQPNTFGTPGVYEYASFLKEISDAQIIRHKVLDSIEKASVLPKDDPERSRLLSFVVVGGGPTGVEFAGELQDFVDQDLSKWYPEISKEIKVSLVEALPNILSMFNKKLIKYTEDVFSEENISLKLQTMVKKVDSKVITASIKNADGTTTMEEIPYGVLVWATGNGGREITKNIAGQLDGQTFANRGLLIDEYLKALGSDSIFALGDCTLSKKYAPTAQVAYQEGIYLAKLFKNLAKIDSYKYELNNTVEASEKARVLSKIDKVSNFEPFQYVHLGALAYIGSERAVADLSWGNWSKLSLGGSLTFLFWKSAYVGMCLSFRNRCLVCLDWMKVSIFGRDSSKE</sequence>
<feature type="domain" description="External alternative NADH-ubiquinone oxidoreductase-like C-terminal" evidence="13">
    <location>
        <begin position="468"/>
        <end position="533"/>
    </location>
</feature>
<evidence type="ECO:0000313" key="15">
    <source>
        <dbReference type="Proteomes" id="UP000094112"/>
    </source>
</evidence>
<evidence type="ECO:0000256" key="11">
    <source>
        <dbReference type="ARBA" id="ARBA00049010"/>
    </source>
</evidence>
<dbReference type="GO" id="GO:0005739">
    <property type="term" value="C:mitochondrion"/>
    <property type="evidence" value="ECO:0007669"/>
    <property type="project" value="UniProtKB-SubCell"/>
</dbReference>
<dbReference type="InterPro" id="IPR054585">
    <property type="entry name" value="NDH2-like_C"/>
</dbReference>
<keyword evidence="8" id="KW-0520">NAD</keyword>
<dbReference type="InterPro" id="IPR036188">
    <property type="entry name" value="FAD/NAD-bd_sf"/>
</dbReference>
<dbReference type="Gene3D" id="3.50.50.100">
    <property type="match status" value="1"/>
</dbReference>
<name>A0A1E3NWK8_WICAA</name>
<comment type="similarity">
    <text evidence="2">Belongs to the NADH dehydrogenase family.</text>
</comment>
<feature type="domain" description="FAD/NAD(P)-binding" evidence="12">
    <location>
        <begin position="85"/>
        <end position="419"/>
    </location>
</feature>
<keyword evidence="5" id="KW-0274">FAD</keyword>
<evidence type="ECO:0000256" key="7">
    <source>
        <dbReference type="ARBA" id="ARBA00023002"/>
    </source>
</evidence>
<dbReference type="PANTHER" id="PTHR43706:SF47">
    <property type="entry name" value="EXTERNAL NADH-UBIQUINONE OXIDOREDUCTASE 1, MITOCHONDRIAL-RELATED"/>
    <property type="match status" value="1"/>
</dbReference>
<comment type="catalytic activity">
    <reaction evidence="10">
        <text>a quinone + NADH + H(+) = a quinol + NAD(+)</text>
        <dbReference type="Rhea" id="RHEA:46160"/>
        <dbReference type="ChEBI" id="CHEBI:15378"/>
        <dbReference type="ChEBI" id="CHEBI:24646"/>
        <dbReference type="ChEBI" id="CHEBI:57540"/>
        <dbReference type="ChEBI" id="CHEBI:57945"/>
        <dbReference type="ChEBI" id="CHEBI:132124"/>
        <dbReference type="EC" id="1.6.5.9"/>
    </reaction>
</comment>
<evidence type="ECO:0000256" key="9">
    <source>
        <dbReference type="ARBA" id="ARBA00023128"/>
    </source>
</evidence>
<dbReference type="Pfam" id="PF07992">
    <property type="entry name" value="Pyr_redox_2"/>
    <property type="match status" value="1"/>
</dbReference>
<dbReference type="FunFam" id="3.50.50.100:FF:000007">
    <property type="entry name" value="Rotenone-insensitive NADH-ubiquinone oxidoreductase, mitochondrial"/>
    <property type="match status" value="1"/>
</dbReference>
<comment type="catalytic activity">
    <reaction evidence="11">
        <text>a ubiquinone + NADH + H(+) = a ubiquinol + NAD(+)</text>
        <dbReference type="Rhea" id="RHEA:23152"/>
        <dbReference type="Rhea" id="RHEA-COMP:9565"/>
        <dbReference type="Rhea" id="RHEA-COMP:9566"/>
        <dbReference type="ChEBI" id="CHEBI:15378"/>
        <dbReference type="ChEBI" id="CHEBI:16389"/>
        <dbReference type="ChEBI" id="CHEBI:17976"/>
        <dbReference type="ChEBI" id="CHEBI:57540"/>
        <dbReference type="ChEBI" id="CHEBI:57945"/>
    </reaction>
</comment>
<comment type="subcellular location">
    <subcellularLocation>
        <location evidence="1">Mitochondrion</location>
    </subcellularLocation>
</comment>
<keyword evidence="9" id="KW-0496">Mitochondrion</keyword>
<dbReference type="InterPro" id="IPR045024">
    <property type="entry name" value="NDH-2"/>
</dbReference>
<dbReference type="Pfam" id="PF22366">
    <property type="entry name" value="NDH2_C"/>
    <property type="match status" value="1"/>
</dbReference>
<evidence type="ECO:0000259" key="12">
    <source>
        <dbReference type="Pfam" id="PF07992"/>
    </source>
</evidence>
<dbReference type="InterPro" id="IPR023753">
    <property type="entry name" value="FAD/NAD-binding_dom"/>
</dbReference>
<evidence type="ECO:0000256" key="8">
    <source>
        <dbReference type="ARBA" id="ARBA00023027"/>
    </source>
</evidence>
<reference evidence="14 15" key="1">
    <citation type="journal article" date="2016" name="Proc. Natl. Acad. Sci. U.S.A.">
        <title>Comparative genomics of biotechnologically important yeasts.</title>
        <authorList>
            <person name="Riley R."/>
            <person name="Haridas S."/>
            <person name="Wolfe K.H."/>
            <person name="Lopes M.R."/>
            <person name="Hittinger C.T."/>
            <person name="Goeker M."/>
            <person name="Salamov A.A."/>
            <person name="Wisecaver J.H."/>
            <person name="Long T.M."/>
            <person name="Calvey C.H."/>
            <person name="Aerts A.L."/>
            <person name="Barry K.W."/>
            <person name="Choi C."/>
            <person name="Clum A."/>
            <person name="Coughlan A.Y."/>
            <person name="Deshpande S."/>
            <person name="Douglass A.P."/>
            <person name="Hanson S.J."/>
            <person name="Klenk H.-P."/>
            <person name="LaButti K.M."/>
            <person name="Lapidus A."/>
            <person name="Lindquist E.A."/>
            <person name="Lipzen A.M."/>
            <person name="Meier-Kolthoff J.P."/>
            <person name="Ohm R.A."/>
            <person name="Otillar R.P."/>
            <person name="Pangilinan J.L."/>
            <person name="Peng Y."/>
            <person name="Rokas A."/>
            <person name="Rosa C.A."/>
            <person name="Scheuner C."/>
            <person name="Sibirny A.A."/>
            <person name="Slot J.C."/>
            <person name="Stielow J.B."/>
            <person name="Sun H."/>
            <person name="Kurtzman C.P."/>
            <person name="Blackwell M."/>
            <person name="Grigoriev I.V."/>
            <person name="Jeffries T.W."/>
        </authorList>
    </citation>
    <scope>NUCLEOTIDE SEQUENCE [LARGE SCALE GENOMIC DNA]</scope>
    <source>
        <strain evidence="15">ATCC 58044 / CBS 1984 / NCYC 433 / NRRL Y-366-8</strain>
    </source>
</reference>
<organism evidence="14 15">
    <name type="scientific">Wickerhamomyces anomalus (strain ATCC 58044 / CBS 1984 / NCYC 433 / NRRL Y-366-8)</name>
    <name type="common">Yeast</name>
    <name type="synonym">Hansenula anomala</name>
    <dbReference type="NCBI Taxonomy" id="683960"/>
    <lineage>
        <taxon>Eukaryota</taxon>
        <taxon>Fungi</taxon>
        <taxon>Dikarya</taxon>
        <taxon>Ascomycota</taxon>
        <taxon>Saccharomycotina</taxon>
        <taxon>Saccharomycetes</taxon>
        <taxon>Phaffomycetales</taxon>
        <taxon>Wickerhamomycetaceae</taxon>
        <taxon>Wickerhamomyces</taxon>
    </lineage>
</organism>
<dbReference type="GO" id="GO:0015980">
    <property type="term" value="P:energy derivation by oxidation of organic compounds"/>
    <property type="evidence" value="ECO:0007669"/>
    <property type="project" value="UniProtKB-ARBA"/>
</dbReference>
<keyword evidence="6" id="KW-0809">Transit peptide</keyword>
<dbReference type="OrthoDB" id="3244603at2759"/>
<dbReference type="Proteomes" id="UP000094112">
    <property type="component" value="Unassembled WGS sequence"/>
</dbReference>